<reference evidence="2" key="1">
    <citation type="journal article" date="2023" name="G3 (Bethesda)">
        <title>Genome assembly and association tests identify interacting loci associated with vigor, precocity, and sex in interspecific pistachio rootstocks.</title>
        <authorList>
            <person name="Palmer W."/>
            <person name="Jacygrad E."/>
            <person name="Sagayaradj S."/>
            <person name="Cavanaugh K."/>
            <person name="Han R."/>
            <person name="Bertier L."/>
            <person name="Beede B."/>
            <person name="Kafkas S."/>
            <person name="Golino D."/>
            <person name="Preece J."/>
            <person name="Michelmore R."/>
        </authorList>
    </citation>
    <scope>NUCLEOTIDE SEQUENCE [LARGE SCALE GENOMIC DNA]</scope>
</reference>
<dbReference type="Proteomes" id="UP001164250">
    <property type="component" value="Chromosome 7"/>
</dbReference>
<protein>
    <submittedName>
        <fullName evidence="1">Uncharacterized protein</fullName>
    </submittedName>
</protein>
<evidence type="ECO:0000313" key="1">
    <source>
        <dbReference type="EMBL" id="KAJ0092851.1"/>
    </source>
</evidence>
<sequence length="170" mass="19962">MYLRCFTSSQSKRWSQWLTWAEFCYNTSVHTSTGKTPYKVVYGRKPPTLLSYVPGTAKVAAVEQQLIERDLIIKEVKEKIASAQNRMNKTYDGKHKEKEFEIGNWVYLKLQAYRQHSLSRRLHKLSAKYYRPFKIIQCIGAVAYKLELPLDLRIHPVFHVSLLKKHVETT</sequence>
<name>A0ACC1B1T8_9ROSI</name>
<comment type="caution">
    <text evidence="1">The sequence shown here is derived from an EMBL/GenBank/DDBJ whole genome shotgun (WGS) entry which is preliminary data.</text>
</comment>
<dbReference type="EMBL" id="CM047903">
    <property type="protein sequence ID" value="KAJ0092851.1"/>
    <property type="molecule type" value="Genomic_DNA"/>
</dbReference>
<accession>A0ACC1B1T8</accession>
<evidence type="ECO:0000313" key="2">
    <source>
        <dbReference type="Proteomes" id="UP001164250"/>
    </source>
</evidence>
<organism evidence="1 2">
    <name type="scientific">Pistacia atlantica</name>
    <dbReference type="NCBI Taxonomy" id="434234"/>
    <lineage>
        <taxon>Eukaryota</taxon>
        <taxon>Viridiplantae</taxon>
        <taxon>Streptophyta</taxon>
        <taxon>Embryophyta</taxon>
        <taxon>Tracheophyta</taxon>
        <taxon>Spermatophyta</taxon>
        <taxon>Magnoliopsida</taxon>
        <taxon>eudicotyledons</taxon>
        <taxon>Gunneridae</taxon>
        <taxon>Pentapetalae</taxon>
        <taxon>rosids</taxon>
        <taxon>malvids</taxon>
        <taxon>Sapindales</taxon>
        <taxon>Anacardiaceae</taxon>
        <taxon>Pistacia</taxon>
    </lineage>
</organism>
<keyword evidence="2" id="KW-1185">Reference proteome</keyword>
<gene>
    <name evidence="1" type="ORF">Patl1_25136</name>
</gene>
<proteinExistence type="predicted"/>